<dbReference type="NCBIfam" id="NF008106">
    <property type="entry name" value="PRK10852.1"/>
    <property type="match status" value="1"/>
</dbReference>
<evidence type="ECO:0000313" key="8">
    <source>
        <dbReference type="Proteomes" id="UP000019028"/>
    </source>
</evidence>
<accession>W0HVR5</accession>
<dbReference type="Gene3D" id="3.40.190.10">
    <property type="entry name" value="Periplasmic binding protein-like II"/>
    <property type="match status" value="2"/>
</dbReference>
<dbReference type="InterPro" id="IPR005669">
    <property type="entry name" value="Thiosulph/SO4-bd"/>
</dbReference>
<feature type="signal peptide" evidence="6">
    <location>
        <begin position="1"/>
        <end position="27"/>
    </location>
</feature>
<dbReference type="PATRIC" id="fig|1239307.3.peg.1326"/>
<comment type="subcellular location">
    <subcellularLocation>
        <location evidence="1">Periplasm</location>
    </subcellularLocation>
</comment>
<dbReference type="GO" id="GO:1902358">
    <property type="term" value="P:sulfate transmembrane transport"/>
    <property type="evidence" value="ECO:0007669"/>
    <property type="project" value="InterPro"/>
</dbReference>
<dbReference type="EMBL" id="CP006569">
    <property type="protein sequence ID" value="AHF76300.1"/>
    <property type="molecule type" value="Genomic_DNA"/>
</dbReference>
<dbReference type="GO" id="GO:0140104">
    <property type="term" value="F:molecular carrier activity"/>
    <property type="evidence" value="ECO:0007669"/>
    <property type="project" value="InterPro"/>
</dbReference>
<dbReference type="Pfam" id="PF13531">
    <property type="entry name" value="SBP_bac_11"/>
    <property type="match status" value="1"/>
</dbReference>
<dbReference type="KEGG" id="sod:Sant_1232"/>
<name>W0HVR5_9GAMM</name>
<dbReference type="PANTHER" id="PTHR30368:SF1">
    <property type="entry name" value="THIOSULFATE-BINDING PROTEIN"/>
    <property type="match status" value="1"/>
</dbReference>
<dbReference type="SUPFAM" id="SSF53850">
    <property type="entry name" value="Periplasmic binding protein-like II"/>
    <property type="match status" value="1"/>
</dbReference>
<keyword evidence="4 6" id="KW-0732">Signal</keyword>
<dbReference type="GO" id="GO:0042597">
    <property type="term" value="C:periplasmic space"/>
    <property type="evidence" value="ECO:0007669"/>
    <property type="project" value="UniProtKB-SubCell"/>
</dbReference>
<dbReference type="PANTHER" id="PTHR30368">
    <property type="entry name" value="SULFATE-BINDING PROTEIN"/>
    <property type="match status" value="1"/>
</dbReference>
<comment type="similarity">
    <text evidence="2">Belongs to the prokaryotic sulfate-binding protein family.</text>
</comment>
<dbReference type="OrthoDB" id="9802127at2"/>
<proteinExistence type="inferred from homology"/>
<sequence>MTFTLFSGRAVRGCVAAAMLACGPAQATALLNSSYDVARELFAALNPGFIAQWQQAHPGDTLTLRQSHAGSSRQALAILQGFPADVVTYNQVTDVQILHDRGQLIAADWRDRLPNQSSPYYSTMAFLVRKGNPKGIHDWSDLARDGVRLVFPNPKTSGNGRYTYLAAWGAMEQAFNGDRARTRAWMQKFLANVEVFDTGGRGATTTFVERGQGDVLISFESEVNSLRDQAGTGDYDVIVPATNILAEFPVAWVDKNVEKNGTAEAAKAYLNYLYSPAAQHIIAGFYYRVNDTQMMKANESKFPPTRLFRVEDRFGGWPSAMATHFDRGGELDQLLAAGHR</sequence>
<keyword evidence="3" id="KW-0813">Transport</keyword>
<organism evidence="7 8">
    <name type="scientific">Sodalis praecaptivus</name>
    <dbReference type="NCBI Taxonomy" id="1239307"/>
    <lineage>
        <taxon>Bacteria</taxon>
        <taxon>Pseudomonadati</taxon>
        <taxon>Pseudomonadota</taxon>
        <taxon>Gammaproteobacteria</taxon>
        <taxon>Enterobacterales</taxon>
        <taxon>Bruguierivoracaceae</taxon>
        <taxon>Sodalis</taxon>
    </lineage>
</organism>
<evidence type="ECO:0000256" key="4">
    <source>
        <dbReference type="ARBA" id="ARBA00022729"/>
    </source>
</evidence>
<evidence type="ECO:0000256" key="3">
    <source>
        <dbReference type="ARBA" id="ARBA00022448"/>
    </source>
</evidence>
<keyword evidence="5" id="KW-0574">Periplasm</keyword>
<evidence type="ECO:0000256" key="1">
    <source>
        <dbReference type="ARBA" id="ARBA00004418"/>
    </source>
</evidence>
<reference evidence="7 8" key="1">
    <citation type="journal article" date="2014" name="Genome Biol. Evol.">
        <title>Genome degeneration and adaptation in a nascent stage of symbiosis.</title>
        <authorList>
            <person name="Oakeson K.F."/>
            <person name="Gil R."/>
            <person name="Clayton A.L."/>
            <person name="Dunn D.M."/>
            <person name="von Niederhausern A.C."/>
            <person name="Hamil C."/>
            <person name="Aoyagi A."/>
            <person name="Duval B."/>
            <person name="Baca A."/>
            <person name="Silva F.J."/>
            <person name="Vallier A."/>
            <person name="Jackson D.G."/>
            <person name="Latorre A."/>
            <person name="Weiss R.B."/>
            <person name="Heddi A."/>
            <person name="Moya A."/>
            <person name="Dale C."/>
        </authorList>
    </citation>
    <scope>NUCLEOTIDE SEQUENCE [LARGE SCALE GENOMIC DNA]</scope>
    <source>
        <strain evidence="7 8">HS1</strain>
    </source>
</reference>
<evidence type="ECO:0000256" key="2">
    <source>
        <dbReference type="ARBA" id="ARBA00006099"/>
    </source>
</evidence>
<evidence type="ECO:0000256" key="5">
    <source>
        <dbReference type="ARBA" id="ARBA00022764"/>
    </source>
</evidence>
<dbReference type="Proteomes" id="UP000019028">
    <property type="component" value="Chromosome"/>
</dbReference>
<dbReference type="NCBIfam" id="NF008022">
    <property type="entry name" value="PRK10752.1"/>
    <property type="match status" value="1"/>
</dbReference>
<evidence type="ECO:0000256" key="6">
    <source>
        <dbReference type="SAM" id="SignalP"/>
    </source>
</evidence>
<dbReference type="NCBIfam" id="TIGR00971">
    <property type="entry name" value="3a0106s03"/>
    <property type="match status" value="1"/>
</dbReference>
<dbReference type="RefSeq" id="WP_025421434.1">
    <property type="nucleotide sequence ID" value="NZ_CP006569.1"/>
</dbReference>
<protein>
    <submittedName>
        <fullName evidence="7">Sulfate ABC transporter, substrate-binding protein</fullName>
    </submittedName>
</protein>
<evidence type="ECO:0000313" key="7">
    <source>
        <dbReference type="EMBL" id="AHF76300.1"/>
    </source>
</evidence>
<keyword evidence="8" id="KW-1185">Reference proteome</keyword>
<gene>
    <name evidence="7" type="primary">cysP</name>
    <name evidence="7" type="ORF">Sant_1232</name>
</gene>
<dbReference type="CDD" id="cd01005">
    <property type="entry name" value="PBP2_CysP"/>
    <property type="match status" value="1"/>
</dbReference>
<feature type="chain" id="PRO_5004790116" evidence="6">
    <location>
        <begin position="28"/>
        <end position="340"/>
    </location>
</feature>
<dbReference type="AlphaFoldDB" id="W0HVR5"/>
<dbReference type="HOGENOM" id="CLU_055615_0_1_6"/>